<evidence type="ECO:0000313" key="1">
    <source>
        <dbReference type="EMBL" id="SES95711.1"/>
    </source>
</evidence>
<dbReference type="EMBL" id="FOIF01000024">
    <property type="protein sequence ID" value="SES95711.1"/>
    <property type="molecule type" value="Genomic_DNA"/>
</dbReference>
<dbReference type="RefSeq" id="WP_091350711.1">
    <property type="nucleotide sequence ID" value="NZ_FOIF01000024.1"/>
</dbReference>
<keyword evidence="2" id="KW-1185">Reference proteome</keyword>
<proteinExistence type="predicted"/>
<dbReference type="SUPFAM" id="SSF50324">
    <property type="entry name" value="Inorganic pyrophosphatase"/>
    <property type="match status" value="1"/>
</dbReference>
<dbReference type="GO" id="GO:0000287">
    <property type="term" value="F:magnesium ion binding"/>
    <property type="evidence" value="ECO:0007669"/>
    <property type="project" value="InterPro"/>
</dbReference>
<dbReference type="AlphaFoldDB" id="A0A1I0AMY3"/>
<gene>
    <name evidence="1" type="ORF">SAMN03080614_102424</name>
</gene>
<name>A0A1I0AMY3_9FIRM</name>
<evidence type="ECO:0000313" key="2">
    <source>
        <dbReference type="Proteomes" id="UP000243819"/>
    </source>
</evidence>
<dbReference type="OrthoDB" id="9798247at2"/>
<dbReference type="Proteomes" id="UP000243819">
    <property type="component" value="Unassembled WGS sequence"/>
</dbReference>
<dbReference type="GO" id="GO:0004427">
    <property type="term" value="F:inorganic diphosphate phosphatase activity"/>
    <property type="evidence" value="ECO:0007669"/>
    <property type="project" value="InterPro"/>
</dbReference>
<dbReference type="GO" id="GO:0006796">
    <property type="term" value="P:phosphate-containing compound metabolic process"/>
    <property type="evidence" value="ECO:0007669"/>
    <property type="project" value="InterPro"/>
</dbReference>
<sequence>MYNEKFWLSLEKLVKESEIVIDRPKGSRHPRLKEIVYEVDYGYLKGTSSGDGEGIDLWLGSDKDKKLDAIMCTVDLDKKDTEIKLLIGCTEREKEKIYTFHNQLDFIGGILVRRWDK</sequence>
<organism evidence="1 2">
    <name type="scientific">Anaerobranca gottschalkii DSM 13577</name>
    <dbReference type="NCBI Taxonomy" id="1120990"/>
    <lineage>
        <taxon>Bacteria</taxon>
        <taxon>Bacillati</taxon>
        <taxon>Bacillota</taxon>
        <taxon>Clostridia</taxon>
        <taxon>Eubacteriales</taxon>
        <taxon>Proteinivoracaceae</taxon>
        <taxon>Anaerobranca</taxon>
    </lineage>
</organism>
<protein>
    <submittedName>
        <fullName evidence="1">Inorganic pyrophosphatase</fullName>
    </submittedName>
</protein>
<dbReference type="InterPro" id="IPR036649">
    <property type="entry name" value="Pyrophosphatase_sf"/>
</dbReference>
<reference evidence="2" key="1">
    <citation type="submission" date="2016-10" db="EMBL/GenBank/DDBJ databases">
        <authorList>
            <person name="Varghese N."/>
            <person name="Submissions S."/>
        </authorList>
    </citation>
    <scope>NUCLEOTIDE SEQUENCE [LARGE SCALE GENOMIC DNA]</scope>
    <source>
        <strain evidence="2">DSM 13577</strain>
    </source>
</reference>
<dbReference type="GO" id="GO:0005737">
    <property type="term" value="C:cytoplasm"/>
    <property type="evidence" value="ECO:0007669"/>
    <property type="project" value="InterPro"/>
</dbReference>
<accession>A0A1I0AMY3</accession>
<dbReference type="STRING" id="1120990.SAMN03080614_102424"/>